<proteinExistence type="predicted"/>
<organism evidence="2">
    <name type="scientific">Candidatus Kentrum sp. FW</name>
    <dbReference type="NCBI Taxonomy" id="2126338"/>
    <lineage>
        <taxon>Bacteria</taxon>
        <taxon>Pseudomonadati</taxon>
        <taxon>Pseudomonadota</taxon>
        <taxon>Gammaproteobacteria</taxon>
        <taxon>Candidatus Kentrum</taxon>
    </lineage>
</organism>
<dbReference type="InterPro" id="IPR041664">
    <property type="entry name" value="AAA_16"/>
</dbReference>
<name>A0A450TMQ6_9GAMM</name>
<dbReference type="SUPFAM" id="SSF52540">
    <property type="entry name" value="P-loop containing nucleoside triphosphate hydrolases"/>
    <property type="match status" value="1"/>
</dbReference>
<accession>A0A450TMQ6</accession>
<dbReference type="AlphaFoldDB" id="A0A450TMQ6"/>
<dbReference type="InterPro" id="IPR003593">
    <property type="entry name" value="AAA+_ATPase"/>
</dbReference>
<evidence type="ECO:0000259" key="1">
    <source>
        <dbReference type="SMART" id="SM00382"/>
    </source>
</evidence>
<sequence>MTPTLDSPFAKIANHFEPRALEGEALKEFFVGDFFEPFMQALISAIDTSDSYQKLLLIGHRGCGKTTLLNKVAEELRTRYHLVYFSAGEVLNMMDVETVDILLATYIKVIESADTLKLEKRGEKEDKTSKELLQEKLLSPFRKLMPSSQIKRFEKIDIKVLETFSFRFTVEPETRAEIRNALWNQVDDLQNNLSDACADVREETGKDVLIIIDNLDKLEDAMAQNVFLKGSRLLTLPRAKVLFTMPLPTFYNPGFIGVSDVDYRPVFIPLIALSDRDGNPRPDNLDEMEQVVLRRIDDKLVDKAALQAMILASGGLLRDLIKFMHMACTRAIVKGKMEGRDVIIDEDIAALVIRDLVNQYTRVFDFPKYHDSATHIRNDKDKEQVAHEDMSFFLNNLFALEYGHPDRIWYDLHPCLARALDKQ</sequence>
<gene>
    <name evidence="2" type="ORF">BECKFW1821C_GA0114237_101718</name>
</gene>
<dbReference type="EMBL" id="CAADFE010000017">
    <property type="protein sequence ID" value="VFJ69006.1"/>
    <property type="molecule type" value="Genomic_DNA"/>
</dbReference>
<feature type="domain" description="AAA+ ATPase" evidence="1">
    <location>
        <begin position="51"/>
        <end position="306"/>
    </location>
</feature>
<protein>
    <submittedName>
        <fullName evidence="2">AAA ATPase domain-containing protein</fullName>
    </submittedName>
</protein>
<dbReference type="Gene3D" id="3.40.50.300">
    <property type="entry name" value="P-loop containing nucleotide triphosphate hydrolases"/>
    <property type="match status" value="1"/>
</dbReference>
<dbReference type="InterPro" id="IPR027417">
    <property type="entry name" value="P-loop_NTPase"/>
</dbReference>
<reference evidence="2" key="1">
    <citation type="submission" date="2019-02" db="EMBL/GenBank/DDBJ databases">
        <authorList>
            <person name="Gruber-Vodicka R. H."/>
            <person name="Seah K. B. B."/>
        </authorList>
    </citation>
    <scope>NUCLEOTIDE SEQUENCE</scope>
    <source>
        <strain evidence="2">BECK_BZ131</strain>
    </source>
</reference>
<dbReference type="SMART" id="SM00382">
    <property type="entry name" value="AAA"/>
    <property type="match status" value="1"/>
</dbReference>
<evidence type="ECO:0000313" key="2">
    <source>
        <dbReference type="EMBL" id="VFJ69006.1"/>
    </source>
</evidence>
<dbReference type="Pfam" id="PF13191">
    <property type="entry name" value="AAA_16"/>
    <property type="match status" value="1"/>
</dbReference>